<dbReference type="GO" id="GO:0005886">
    <property type="term" value="C:plasma membrane"/>
    <property type="evidence" value="ECO:0007669"/>
    <property type="project" value="UniProtKB-SubCell"/>
</dbReference>
<feature type="region of interest" description="Disordered" evidence="9">
    <location>
        <begin position="199"/>
        <end position="223"/>
    </location>
</feature>
<dbReference type="EMBL" id="RJSE01000008">
    <property type="protein sequence ID" value="RNL61048.1"/>
    <property type="molecule type" value="Genomic_DNA"/>
</dbReference>
<dbReference type="SMART" id="SM00387">
    <property type="entry name" value="HATPase_c"/>
    <property type="match status" value="1"/>
</dbReference>
<dbReference type="SMART" id="SM00073">
    <property type="entry name" value="HPT"/>
    <property type="match status" value="1"/>
</dbReference>
<evidence type="ECO:0000313" key="14">
    <source>
        <dbReference type="Proteomes" id="UP000267128"/>
    </source>
</evidence>
<dbReference type="Pfam" id="PF02518">
    <property type="entry name" value="HATPase_c"/>
    <property type="match status" value="1"/>
</dbReference>
<feature type="region of interest" description="Disordered" evidence="9">
    <location>
        <begin position="129"/>
        <end position="163"/>
    </location>
</feature>
<dbReference type="Gene3D" id="2.30.30.40">
    <property type="entry name" value="SH3 Domains"/>
    <property type="match status" value="1"/>
</dbReference>
<dbReference type="SMART" id="SM00260">
    <property type="entry name" value="CheW"/>
    <property type="match status" value="2"/>
</dbReference>
<evidence type="ECO:0000256" key="3">
    <source>
        <dbReference type="ARBA" id="ARBA00012438"/>
    </source>
</evidence>
<evidence type="ECO:0000259" key="10">
    <source>
        <dbReference type="PROSITE" id="PS50109"/>
    </source>
</evidence>
<dbReference type="GO" id="GO:0000155">
    <property type="term" value="F:phosphorelay sensor kinase activity"/>
    <property type="evidence" value="ECO:0007669"/>
    <property type="project" value="InterPro"/>
</dbReference>
<evidence type="ECO:0000259" key="12">
    <source>
        <dbReference type="PROSITE" id="PS50894"/>
    </source>
</evidence>
<evidence type="ECO:0000256" key="2">
    <source>
        <dbReference type="ARBA" id="ARBA00004236"/>
    </source>
</evidence>
<dbReference type="EC" id="2.7.13.3" evidence="3"/>
<dbReference type="Gene3D" id="1.20.120.160">
    <property type="entry name" value="HPT domain"/>
    <property type="match status" value="1"/>
</dbReference>
<evidence type="ECO:0000259" key="11">
    <source>
        <dbReference type="PROSITE" id="PS50851"/>
    </source>
</evidence>
<dbReference type="Pfam" id="PF01627">
    <property type="entry name" value="Hpt"/>
    <property type="match status" value="1"/>
</dbReference>
<feature type="compositionally biased region" description="Low complexity" evidence="9">
    <location>
        <begin position="147"/>
        <end position="163"/>
    </location>
</feature>
<feature type="domain" description="HPt" evidence="12">
    <location>
        <begin position="1"/>
        <end position="104"/>
    </location>
</feature>
<dbReference type="InterPro" id="IPR037006">
    <property type="entry name" value="CheA-like_homodim_sf"/>
</dbReference>
<evidence type="ECO:0000256" key="7">
    <source>
        <dbReference type="ARBA" id="ARBA00023012"/>
    </source>
</evidence>
<feature type="domain" description="CheW-like" evidence="11">
    <location>
        <begin position="632"/>
        <end position="763"/>
    </location>
</feature>
<reference evidence="13 14" key="1">
    <citation type="submission" date="2018-11" db="EMBL/GenBank/DDBJ databases">
        <authorList>
            <person name="Li F."/>
        </authorList>
    </citation>
    <scope>NUCLEOTIDE SEQUENCE [LARGE SCALE GENOMIC DNA]</scope>
    <source>
        <strain evidence="13 14">Gsoil 097</strain>
    </source>
</reference>
<keyword evidence="6" id="KW-0418">Kinase</keyword>
<dbReference type="InterPro" id="IPR036061">
    <property type="entry name" value="CheW-like_dom_sf"/>
</dbReference>
<dbReference type="PANTHER" id="PTHR43395:SF1">
    <property type="entry name" value="CHEMOTAXIS PROTEIN CHEA"/>
    <property type="match status" value="1"/>
</dbReference>
<feature type="domain" description="CheW-like" evidence="11">
    <location>
        <begin position="476"/>
        <end position="612"/>
    </location>
</feature>
<dbReference type="GO" id="GO:0005737">
    <property type="term" value="C:cytoplasm"/>
    <property type="evidence" value="ECO:0007669"/>
    <property type="project" value="InterPro"/>
</dbReference>
<comment type="caution">
    <text evidence="13">The sequence shown here is derived from an EMBL/GenBank/DDBJ whole genome shotgun (WGS) entry which is preliminary data.</text>
</comment>
<feature type="modified residue" description="Phosphohistidine" evidence="8">
    <location>
        <position position="47"/>
    </location>
</feature>
<dbReference type="InterPro" id="IPR005467">
    <property type="entry name" value="His_kinase_dom"/>
</dbReference>
<feature type="domain" description="Histidine kinase" evidence="10">
    <location>
        <begin position="224"/>
        <end position="474"/>
    </location>
</feature>
<dbReference type="PANTHER" id="PTHR43395">
    <property type="entry name" value="SENSOR HISTIDINE KINASE CHEA"/>
    <property type="match status" value="1"/>
</dbReference>
<dbReference type="PRINTS" id="PR00344">
    <property type="entry name" value="BCTRLSENSOR"/>
</dbReference>
<evidence type="ECO:0000256" key="6">
    <source>
        <dbReference type="ARBA" id="ARBA00022777"/>
    </source>
</evidence>
<dbReference type="Pfam" id="PF02895">
    <property type="entry name" value="H-kinase_dim"/>
    <property type="match status" value="1"/>
</dbReference>
<dbReference type="CDD" id="cd16916">
    <property type="entry name" value="HATPase_CheA-like"/>
    <property type="match status" value="1"/>
</dbReference>
<comment type="catalytic activity">
    <reaction evidence="1">
        <text>ATP + protein L-histidine = ADP + protein N-phospho-L-histidine.</text>
        <dbReference type="EC" id="2.7.13.3"/>
    </reaction>
</comment>
<dbReference type="InterPro" id="IPR004358">
    <property type="entry name" value="Sig_transdc_His_kin-like_C"/>
</dbReference>
<keyword evidence="5" id="KW-0808">Transferase</keyword>
<evidence type="ECO:0000256" key="4">
    <source>
        <dbReference type="ARBA" id="ARBA00022553"/>
    </source>
</evidence>
<dbReference type="InterPro" id="IPR036641">
    <property type="entry name" value="HPT_dom_sf"/>
</dbReference>
<dbReference type="CDD" id="cd00088">
    <property type="entry name" value="HPT"/>
    <property type="match status" value="1"/>
</dbReference>
<accession>A0A3N0CC76</accession>
<dbReference type="SUPFAM" id="SSF50341">
    <property type="entry name" value="CheW-like"/>
    <property type="match status" value="2"/>
</dbReference>
<organism evidence="13 14">
    <name type="scientific">Nocardioides marmoriginsengisoli</name>
    <dbReference type="NCBI Taxonomy" id="661483"/>
    <lineage>
        <taxon>Bacteria</taxon>
        <taxon>Bacillati</taxon>
        <taxon>Actinomycetota</taxon>
        <taxon>Actinomycetes</taxon>
        <taxon>Propionibacteriales</taxon>
        <taxon>Nocardioidaceae</taxon>
        <taxon>Nocardioides</taxon>
    </lineage>
</organism>
<dbReference type="InterPro" id="IPR036890">
    <property type="entry name" value="HATPase_C_sf"/>
</dbReference>
<dbReference type="SUPFAM" id="SSF55874">
    <property type="entry name" value="ATPase domain of HSP90 chaperone/DNA topoisomerase II/histidine kinase"/>
    <property type="match status" value="1"/>
</dbReference>
<dbReference type="PROSITE" id="PS50894">
    <property type="entry name" value="HPT"/>
    <property type="match status" value="1"/>
</dbReference>
<dbReference type="InterPro" id="IPR051315">
    <property type="entry name" value="Bact_Chemotaxis_CheA"/>
</dbReference>
<sequence>MDDDAEIIAEFLVESHENLDQLDRDLVELERAPGSRELLSSIFRTIHTIKGTSGFLAFNRLEALTHVGENLLSRLRDGEMVMTGPVTEELLRMVDTVRALLDSVESSGKDTAAEVDVETVVAALKAVLDGTPGGGEAPAGVPEEEASAATIDPGASSPDAPAAAVPFPSTVPVAEPVLAEPVLAEPVPAEPVLAEPVLAETLPAEPVPTEPDAREDDESARRGVVDSSVRVDVDLLDSLVQLVGELVLTRNQVLQRTEGAADIELLRAAQRLDLVASELQEGIMKTRMQPIGQVWSKMPRIVRDLAVQLGREVDLQMEGHETELDRSLLEALKGPLTHLVRNALDHGIEPPAQRVAAGKPAQGRLLLRSFHESGQVVVEISDDGKGIDPEVITRVAIERNVVTRDQASRMEPREIVNLIFRPGFSTAAEVTNVSGRGVGMDVVRTNIERIGGTVDMQSQVGVGTTCRVRIPLTLAIIPALVIGEGEETYAIPQANLVELVRLEADDLARNVEEIAGAPLLRLRGHLLPLVSMAEVLGRPRPDVDALTVVVVQADEVRFGICVDAVHDTQEIVVKPIGRQLKALATYAGATIMGDGRVALILDVPGIAHAHALAQHGRGSAQTADPVATADASTALLVLEVGGQRAALPLREVSRLEEFALDRIETSGGVEAVQYRDGILPLVRLAGAIGLAERAREDDQVSVVVHEAGASRIGIVIDRVLDVVDVAVAPSEVGRRTGVLGSAVIGDRVTDLVDLEAVVRHSGVGA</sequence>
<dbReference type="InterPro" id="IPR036097">
    <property type="entry name" value="HisK_dim/P_sf"/>
</dbReference>
<dbReference type="Gene3D" id="3.30.565.10">
    <property type="entry name" value="Histidine kinase-like ATPase, C-terminal domain"/>
    <property type="match status" value="1"/>
</dbReference>
<protein>
    <recommendedName>
        <fullName evidence="3">histidine kinase</fullName>
        <ecNumber evidence="3">2.7.13.3</ecNumber>
    </recommendedName>
</protein>
<dbReference type="InterPro" id="IPR003594">
    <property type="entry name" value="HATPase_dom"/>
</dbReference>
<keyword evidence="14" id="KW-1185">Reference proteome</keyword>
<dbReference type="Pfam" id="PF01584">
    <property type="entry name" value="CheW"/>
    <property type="match status" value="2"/>
</dbReference>
<evidence type="ECO:0000256" key="8">
    <source>
        <dbReference type="PROSITE-ProRule" id="PRU00110"/>
    </source>
</evidence>
<evidence type="ECO:0000256" key="9">
    <source>
        <dbReference type="SAM" id="MobiDB-lite"/>
    </source>
</evidence>
<keyword evidence="7" id="KW-0902">Two-component regulatory system</keyword>
<evidence type="ECO:0000313" key="13">
    <source>
        <dbReference type="EMBL" id="RNL61048.1"/>
    </source>
</evidence>
<comment type="subcellular location">
    <subcellularLocation>
        <location evidence="2">Cell membrane</location>
    </subcellularLocation>
</comment>
<dbReference type="InterPro" id="IPR008207">
    <property type="entry name" value="Sig_transdc_His_kin_Hpt_dom"/>
</dbReference>
<dbReference type="AlphaFoldDB" id="A0A3N0CC76"/>
<dbReference type="PROSITE" id="PS50851">
    <property type="entry name" value="CHEW"/>
    <property type="match status" value="2"/>
</dbReference>
<dbReference type="Gene3D" id="1.10.287.560">
    <property type="entry name" value="Histidine kinase CheA-like, homodimeric domain"/>
    <property type="match status" value="1"/>
</dbReference>
<evidence type="ECO:0000256" key="1">
    <source>
        <dbReference type="ARBA" id="ARBA00000085"/>
    </source>
</evidence>
<keyword evidence="4 8" id="KW-0597">Phosphoprotein</keyword>
<dbReference type="SUPFAM" id="SSF47226">
    <property type="entry name" value="Histidine-containing phosphotransfer domain, HPT domain"/>
    <property type="match status" value="1"/>
</dbReference>
<dbReference type="FunFam" id="3.30.565.10:FF:000016">
    <property type="entry name" value="Chemotaxis protein CheA, putative"/>
    <property type="match status" value="1"/>
</dbReference>
<dbReference type="InterPro" id="IPR002545">
    <property type="entry name" value="CheW-lke_dom"/>
</dbReference>
<dbReference type="GO" id="GO:0006935">
    <property type="term" value="P:chemotaxis"/>
    <property type="evidence" value="ECO:0007669"/>
    <property type="project" value="InterPro"/>
</dbReference>
<dbReference type="SMART" id="SM01231">
    <property type="entry name" value="H-kinase_dim"/>
    <property type="match status" value="1"/>
</dbReference>
<dbReference type="SUPFAM" id="SSF47384">
    <property type="entry name" value="Homodimeric domain of signal transducing histidine kinase"/>
    <property type="match status" value="1"/>
</dbReference>
<dbReference type="PROSITE" id="PS50109">
    <property type="entry name" value="HIS_KIN"/>
    <property type="match status" value="1"/>
</dbReference>
<name>A0A3N0CC76_9ACTN</name>
<dbReference type="Gene3D" id="2.40.50.180">
    <property type="entry name" value="CheA-289, Domain 4"/>
    <property type="match status" value="1"/>
</dbReference>
<proteinExistence type="predicted"/>
<dbReference type="InterPro" id="IPR004105">
    <property type="entry name" value="CheA-like_dim"/>
</dbReference>
<dbReference type="Proteomes" id="UP000267128">
    <property type="component" value="Unassembled WGS sequence"/>
</dbReference>
<evidence type="ECO:0000256" key="5">
    <source>
        <dbReference type="ARBA" id="ARBA00022679"/>
    </source>
</evidence>
<dbReference type="CDD" id="cd00731">
    <property type="entry name" value="CheA_reg"/>
    <property type="match status" value="1"/>
</dbReference>
<dbReference type="OrthoDB" id="9803176at2"/>
<dbReference type="RefSeq" id="WP_123228764.1">
    <property type="nucleotide sequence ID" value="NZ_RJSE01000008.1"/>
</dbReference>
<gene>
    <name evidence="13" type="ORF">EFK50_16825</name>
</gene>